<dbReference type="EMBL" id="BMRG01000016">
    <property type="protein sequence ID" value="GGP76316.1"/>
    <property type="molecule type" value="Genomic_DNA"/>
</dbReference>
<feature type="region of interest" description="Disordered" evidence="1">
    <location>
        <begin position="1"/>
        <end position="21"/>
    </location>
</feature>
<dbReference type="AlphaFoldDB" id="A0A918EFV6"/>
<dbReference type="Proteomes" id="UP000639606">
    <property type="component" value="Unassembled WGS sequence"/>
</dbReference>
<proteinExistence type="predicted"/>
<evidence type="ECO:0000256" key="1">
    <source>
        <dbReference type="SAM" id="MobiDB-lite"/>
    </source>
</evidence>
<comment type="caution">
    <text evidence="2">The sequence shown here is derived from an EMBL/GenBank/DDBJ whole genome shotgun (WGS) entry which is preliminary data.</text>
</comment>
<accession>A0A918EFV6</accession>
<name>A0A918EFV6_9PSEU</name>
<keyword evidence="3" id="KW-1185">Reference proteome</keyword>
<evidence type="ECO:0008006" key="4">
    <source>
        <dbReference type="Google" id="ProtNLM"/>
    </source>
</evidence>
<dbReference type="Pfam" id="PF05488">
    <property type="entry name" value="PAAR_motif"/>
    <property type="match status" value="1"/>
</dbReference>
<gene>
    <name evidence="2" type="ORF">GCM10010185_57520</name>
</gene>
<evidence type="ECO:0000313" key="3">
    <source>
        <dbReference type="Proteomes" id="UP000639606"/>
    </source>
</evidence>
<reference evidence="2" key="2">
    <citation type="submission" date="2020-09" db="EMBL/GenBank/DDBJ databases">
        <authorList>
            <person name="Sun Q."/>
            <person name="Ohkuma M."/>
        </authorList>
    </citation>
    <scope>NUCLEOTIDE SEQUENCE</scope>
    <source>
        <strain evidence="2">JCM 3313</strain>
    </source>
</reference>
<dbReference type="InterPro" id="IPR008727">
    <property type="entry name" value="PAAR_motif"/>
</dbReference>
<evidence type="ECO:0000313" key="2">
    <source>
        <dbReference type="EMBL" id="GGP76316.1"/>
    </source>
</evidence>
<organism evidence="2 3">
    <name type="scientific">Saccharothrix coeruleofusca</name>
    <dbReference type="NCBI Taxonomy" id="33919"/>
    <lineage>
        <taxon>Bacteria</taxon>
        <taxon>Bacillati</taxon>
        <taxon>Actinomycetota</taxon>
        <taxon>Actinomycetes</taxon>
        <taxon>Pseudonocardiales</taxon>
        <taxon>Pseudonocardiaceae</taxon>
        <taxon>Saccharothrix</taxon>
    </lineage>
</organism>
<sequence>MPPAARLGDKTSHGGTLAPPPPPLAVRVSTVLIEGVPAAVVGSVHACVKPPDPLLGPSNVVIPRPGPPRTVLIGGVPAAVVGDRSTCQASIVMGAKTVFIGGPL</sequence>
<protein>
    <recommendedName>
        <fullName evidence="4">Zn-binding protein involved in type VI secretion</fullName>
    </recommendedName>
</protein>
<reference evidence="2" key="1">
    <citation type="journal article" date="2014" name="Int. J. Syst. Evol. Microbiol.">
        <title>Complete genome sequence of Corynebacterium casei LMG S-19264T (=DSM 44701T), isolated from a smear-ripened cheese.</title>
        <authorList>
            <consortium name="US DOE Joint Genome Institute (JGI-PGF)"/>
            <person name="Walter F."/>
            <person name="Albersmeier A."/>
            <person name="Kalinowski J."/>
            <person name="Ruckert C."/>
        </authorList>
    </citation>
    <scope>NUCLEOTIDE SEQUENCE</scope>
    <source>
        <strain evidence="2">JCM 3313</strain>
    </source>
</reference>
<dbReference type="Gene3D" id="2.60.200.60">
    <property type="match status" value="1"/>
</dbReference>
<dbReference type="RefSeq" id="WP_189226455.1">
    <property type="nucleotide sequence ID" value="NZ_BMRG01000016.1"/>
</dbReference>